<accession>A0A6N7VT89</accession>
<proteinExistence type="predicted"/>
<dbReference type="EMBL" id="VULO01000011">
    <property type="protein sequence ID" value="MSS84994.1"/>
    <property type="molecule type" value="Genomic_DNA"/>
</dbReference>
<reference evidence="1 2" key="1">
    <citation type="submission" date="2019-08" db="EMBL/GenBank/DDBJ databases">
        <title>In-depth cultivation of the pig gut microbiome towards novel bacterial diversity and tailored functional studies.</title>
        <authorList>
            <person name="Wylensek D."/>
            <person name="Hitch T.C.A."/>
            <person name="Clavel T."/>
        </authorList>
    </citation>
    <scope>NUCLEOTIDE SEQUENCE [LARGE SCALE GENOMIC DNA]</scope>
    <source>
        <strain evidence="1 2">WB03_NA08</strain>
    </source>
</reference>
<keyword evidence="2" id="KW-1185">Reference proteome</keyword>
<dbReference type="Proteomes" id="UP000470875">
    <property type="component" value="Unassembled WGS sequence"/>
</dbReference>
<evidence type="ECO:0000313" key="2">
    <source>
        <dbReference type="Proteomes" id="UP000470875"/>
    </source>
</evidence>
<evidence type="ECO:0000313" key="1">
    <source>
        <dbReference type="EMBL" id="MSS84994.1"/>
    </source>
</evidence>
<dbReference type="AlphaFoldDB" id="A0A6N7VT89"/>
<organism evidence="1 2">
    <name type="scientific">Scrofimicrobium canadense</name>
    <dbReference type="NCBI Taxonomy" id="2652290"/>
    <lineage>
        <taxon>Bacteria</taxon>
        <taxon>Bacillati</taxon>
        <taxon>Actinomycetota</taxon>
        <taxon>Actinomycetes</taxon>
        <taxon>Actinomycetales</taxon>
        <taxon>Actinomycetaceae</taxon>
        <taxon>Scrofimicrobium</taxon>
    </lineage>
</organism>
<comment type="caution">
    <text evidence="1">The sequence shown here is derived from an EMBL/GenBank/DDBJ whole genome shotgun (WGS) entry which is preliminary data.</text>
</comment>
<dbReference type="RefSeq" id="WP_154545850.1">
    <property type="nucleotide sequence ID" value="NZ_VULO01000011.1"/>
</dbReference>
<gene>
    <name evidence="1" type="ORF">FYJ24_09500</name>
</gene>
<name>A0A6N7VT89_9ACTO</name>
<sequence length="157" mass="17272">MSTYAQNTQVSTDRSLSEIKNTLMRYGADQFAVMESRDKASVAFTWEERQVRFDLPLPSRNSREFTLTPTGKTRTASSAQDAWEKACRQKWRALALVVKAKLEAVESGISTFDREFFPNIILPGGASVFDTLAPAVTDAIHGNPAGLLQITQGGDLS</sequence>
<protein>
    <submittedName>
        <fullName evidence="1">Uncharacterized protein</fullName>
    </submittedName>
</protein>